<evidence type="ECO:0000256" key="4">
    <source>
        <dbReference type="PROSITE-ProRule" id="PRU00175"/>
    </source>
</evidence>
<feature type="region of interest" description="Disordered" evidence="5">
    <location>
        <begin position="166"/>
        <end position="187"/>
    </location>
</feature>
<dbReference type="Proteomes" id="UP000652761">
    <property type="component" value="Unassembled WGS sequence"/>
</dbReference>
<evidence type="ECO:0000256" key="5">
    <source>
        <dbReference type="SAM" id="MobiDB-lite"/>
    </source>
</evidence>
<name>A0A843XUS3_COLES</name>
<accession>A0A843XUS3</accession>
<dbReference type="GO" id="GO:0005737">
    <property type="term" value="C:cytoplasm"/>
    <property type="evidence" value="ECO:0007669"/>
    <property type="project" value="TreeGrafter"/>
</dbReference>
<keyword evidence="2 4" id="KW-0863">Zinc-finger</keyword>
<feature type="compositionally biased region" description="Polar residues" evidence="5">
    <location>
        <begin position="17"/>
        <end position="28"/>
    </location>
</feature>
<feature type="domain" description="RING-type" evidence="6">
    <location>
        <begin position="76"/>
        <end position="127"/>
    </location>
</feature>
<dbReference type="InterPro" id="IPR052088">
    <property type="entry name" value="E3_ubiquitin-ligase_SINA"/>
</dbReference>
<dbReference type="SUPFAM" id="SSF57850">
    <property type="entry name" value="RING/U-box"/>
    <property type="match status" value="1"/>
</dbReference>
<dbReference type="Gene3D" id="3.30.40.10">
    <property type="entry name" value="Zinc/RING finger domain, C3HC4 (zinc finger)"/>
    <property type="match status" value="1"/>
</dbReference>
<reference evidence="7" key="1">
    <citation type="submission" date="2017-07" db="EMBL/GenBank/DDBJ databases">
        <title>Taro Niue Genome Assembly and Annotation.</title>
        <authorList>
            <person name="Atibalentja N."/>
            <person name="Keating K."/>
            <person name="Fields C.J."/>
        </authorList>
    </citation>
    <scope>NUCLEOTIDE SEQUENCE</scope>
    <source>
        <strain evidence="7">Niue_2</strain>
        <tissue evidence="7">Leaf</tissue>
    </source>
</reference>
<dbReference type="PANTHER" id="PTHR10315">
    <property type="entry name" value="E3 UBIQUITIN PROTEIN LIGASE SIAH"/>
    <property type="match status" value="1"/>
</dbReference>
<dbReference type="InterPro" id="IPR001841">
    <property type="entry name" value="Znf_RING"/>
</dbReference>
<dbReference type="OrthoDB" id="4788989at2759"/>
<feature type="compositionally biased region" description="Basic and acidic residues" evidence="5">
    <location>
        <begin position="1"/>
        <end position="16"/>
    </location>
</feature>
<evidence type="ECO:0000256" key="1">
    <source>
        <dbReference type="ARBA" id="ARBA00022723"/>
    </source>
</evidence>
<dbReference type="InterPro" id="IPR049548">
    <property type="entry name" value="Sina-like_RING"/>
</dbReference>
<evidence type="ECO:0000313" key="8">
    <source>
        <dbReference type="Proteomes" id="UP000652761"/>
    </source>
</evidence>
<dbReference type="InterPro" id="IPR013083">
    <property type="entry name" value="Znf_RING/FYVE/PHD"/>
</dbReference>
<dbReference type="AlphaFoldDB" id="A0A843XUS3"/>
<organism evidence="7 8">
    <name type="scientific">Colocasia esculenta</name>
    <name type="common">Wild taro</name>
    <name type="synonym">Arum esculentum</name>
    <dbReference type="NCBI Taxonomy" id="4460"/>
    <lineage>
        <taxon>Eukaryota</taxon>
        <taxon>Viridiplantae</taxon>
        <taxon>Streptophyta</taxon>
        <taxon>Embryophyta</taxon>
        <taxon>Tracheophyta</taxon>
        <taxon>Spermatophyta</taxon>
        <taxon>Magnoliopsida</taxon>
        <taxon>Liliopsida</taxon>
        <taxon>Araceae</taxon>
        <taxon>Aroideae</taxon>
        <taxon>Colocasieae</taxon>
        <taxon>Colocasia</taxon>
    </lineage>
</organism>
<feature type="region of interest" description="Disordered" evidence="5">
    <location>
        <begin position="1"/>
        <end position="63"/>
    </location>
</feature>
<keyword evidence="1" id="KW-0479">Metal-binding</keyword>
<dbReference type="PANTHER" id="PTHR10315:SF117">
    <property type="entry name" value="RING-TYPE E3 UBIQUITIN TRANSFERASE"/>
    <property type="match status" value="1"/>
</dbReference>
<sequence length="187" mass="19840">MATVEEGGRQEKRPKTEGSSPSSNPVTQGTGAGDGDGPVVGAHEKTKSKLSPNGSGNEKGGREGVTFNIGADVLDCPICFEELSPPIFQVHGRKSPAFPRPTIYFCYNGHIACSPCWSKVKDCPSCKSPIRCRCLAVEKIMESIKASCPYASSGCEQGNTGCRNTAAPKAPTPSTLPFPRTKEMKDM</sequence>
<comment type="caution">
    <text evidence="7">The sequence shown here is derived from an EMBL/GenBank/DDBJ whole genome shotgun (WGS) entry which is preliminary data.</text>
</comment>
<keyword evidence="8" id="KW-1185">Reference proteome</keyword>
<dbReference type="PROSITE" id="PS50089">
    <property type="entry name" value="ZF_RING_2"/>
    <property type="match status" value="1"/>
</dbReference>
<dbReference type="GO" id="GO:0061630">
    <property type="term" value="F:ubiquitin protein ligase activity"/>
    <property type="evidence" value="ECO:0007669"/>
    <property type="project" value="TreeGrafter"/>
</dbReference>
<evidence type="ECO:0000313" key="7">
    <source>
        <dbReference type="EMBL" id="MQM22801.1"/>
    </source>
</evidence>
<protein>
    <recommendedName>
        <fullName evidence="6">RING-type domain-containing protein</fullName>
    </recommendedName>
</protein>
<dbReference type="Pfam" id="PF21362">
    <property type="entry name" value="Sina_RING"/>
    <property type="match status" value="1"/>
</dbReference>
<keyword evidence="3" id="KW-0862">Zinc</keyword>
<evidence type="ECO:0000259" key="6">
    <source>
        <dbReference type="PROSITE" id="PS50089"/>
    </source>
</evidence>
<gene>
    <name evidence="7" type="ORF">Taro_055857</name>
</gene>
<evidence type="ECO:0000256" key="2">
    <source>
        <dbReference type="ARBA" id="ARBA00022771"/>
    </source>
</evidence>
<evidence type="ECO:0000256" key="3">
    <source>
        <dbReference type="ARBA" id="ARBA00022833"/>
    </source>
</evidence>
<dbReference type="EMBL" id="NMUH01014003">
    <property type="protein sequence ID" value="MQM22801.1"/>
    <property type="molecule type" value="Genomic_DNA"/>
</dbReference>
<dbReference type="GO" id="GO:0008270">
    <property type="term" value="F:zinc ion binding"/>
    <property type="evidence" value="ECO:0007669"/>
    <property type="project" value="UniProtKB-KW"/>
</dbReference>
<proteinExistence type="predicted"/>